<proteinExistence type="predicted"/>
<keyword evidence="2" id="KW-0812">Transmembrane</keyword>
<gene>
    <name evidence="3" type="ORF">JAZ07_00580</name>
</gene>
<evidence type="ECO:0000313" key="4">
    <source>
        <dbReference type="Proteomes" id="UP000886667"/>
    </source>
</evidence>
<sequence>MIVNILIGTAVISSIIVATLAYKSSASFILKLIILPLLLGTFAGLIHTVYVYRGTPVELKPAEFKYQHHQTVLEGNELYTYMWAITDDTHRLYKFPYERENEKELQKGKQEKQQGKIVQGEFTTKPQDGTQELTIKGEYLQNENETKNTNTRDSGDDSTSSSD</sequence>
<feature type="compositionally biased region" description="Polar residues" evidence="1">
    <location>
        <begin position="122"/>
        <end position="133"/>
    </location>
</feature>
<evidence type="ECO:0000256" key="2">
    <source>
        <dbReference type="SAM" id="Phobius"/>
    </source>
</evidence>
<name>A0A9E4KA55_9GAMM</name>
<dbReference type="EMBL" id="JAEPCM010000016">
    <property type="protein sequence ID" value="MCG7944820.1"/>
    <property type="molecule type" value="Genomic_DNA"/>
</dbReference>
<dbReference type="AlphaFoldDB" id="A0A9E4KA55"/>
<feature type="region of interest" description="Disordered" evidence="1">
    <location>
        <begin position="103"/>
        <end position="163"/>
    </location>
</feature>
<reference evidence="3" key="1">
    <citation type="journal article" date="2021" name="Proc. Natl. Acad. Sci. U.S.A.">
        <title>Global biogeography of chemosynthetic symbionts reveals both localized and globally distributed symbiont groups. .</title>
        <authorList>
            <person name="Osvatic J.T."/>
            <person name="Wilkins L.G.E."/>
            <person name="Leibrecht L."/>
            <person name="Leray M."/>
            <person name="Zauner S."/>
            <person name="Polzin J."/>
            <person name="Camacho Y."/>
            <person name="Gros O."/>
            <person name="van Gils J.A."/>
            <person name="Eisen J.A."/>
            <person name="Petersen J.M."/>
            <person name="Yuen B."/>
        </authorList>
    </citation>
    <scope>NUCLEOTIDE SEQUENCE</scope>
    <source>
        <strain evidence="3">MAGclacostrist064TRANS</strain>
    </source>
</reference>
<keyword evidence="2" id="KW-1133">Transmembrane helix</keyword>
<evidence type="ECO:0000313" key="3">
    <source>
        <dbReference type="EMBL" id="MCG7944820.1"/>
    </source>
</evidence>
<keyword evidence="2" id="KW-0472">Membrane</keyword>
<organism evidence="3 4">
    <name type="scientific">Candidatus Thiodiazotropha taylori</name>
    <dbReference type="NCBI Taxonomy" id="2792791"/>
    <lineage>
        <taxon>Bacteria</taxon>
        <taxon>Pseudomonadati</taxon>
        <taxon>Pseudomonadota</taxon>
        <taxon>Gammaproteobacteria</taxon>
        <taxon>Chromatiales</taxon>
        <taxon>Sedimenticolaceae</taxon>
        <taxon>Candidatus Thiodiazotropha</taxon>
    </lineage>
</organism>
<comment type="caution">
    <text evidence="3">The sequence shown here is derived from an EMBL/GenBank/DDBJ whole genome shotgun (WGS) entry which is preliminary data.</text>
</comment>
<accession>A0A9E4KA55</accession>
<dbReference type="Proteomes" id="UP000886667">
    <property type="component" value="Unassembled WGS sequence"/>
</dbReference>
<feature type="compositionally biased region" description="Polar residues" evidence="1">
    <location>
        <begin position="141"/>
        <end position="152"/>
    </location>
</feature>
<feature type="compositionally biased region" description="Basic and acidic residues" evidence="1">
    <location>
        <begin position="103"/>
        <end position="114"/>
    </location>
</feature>
<feature type="transmembrane region" description="Helical" evidence="2">
    <location>
        <begin position="5"/>
        <end position="22"/>
    </location>
</feature>
<evidence type="ECO:0000256" key="1">
    <source>
        <dbReference type="SAM" id="MobiDB-lite"/>
    </source>
</evidence>
<protein>
    <submittedName>
        <fullName evidence="3">Uncharacterized protein</fullName>
    </submittedName>
</protein>
<feature type="transmembrane region" description="Helical" evidence="2">
    <location>
        <begin position="28"/>
        <end position="52"/>
    </location>
</feature>